<feature type="non-terminal residue" evidence="9">
    <location>
        <position position="553"/>
    </location>
</feature>
<keyword evidence="3" id="KW-1015">Disulfide bond</keyword>
<dbReference type="InterPro" id="IPR000743">
    <property type="entry name" value="Glyco_hydro_28"/>
</dbReference>
<dbReference type="EMBL" id="HACM01001678">
    <property type="protein sequence ID" value="CRZ02120.1"/>
    <property type="molecule type" value="Transcribed_RNA"/>
</dbReference>
<evidence type="ECO:0000256" key="4">
    <source>
        <dbReference type="ARBA" id="ARBA00023180"/>
    </source>
</evidence>
<dbReference type="Pfam" id="PF00295">
    <property type="entry name" value="Glyco_hydro_28"/>
    <property type="match status" value="1"/>
</dbReference>
<name>A0A0H5QJ36_9EUKA</name>
<feature type="compositionally biased region" description="Low complexity" evidence="7">
    <location>
        <begin position="468"/>
        <end position="553"/>
    </location>
</feature>
<evidence type="ECO:0000256" key="2">
    <source>
        <dbReference type="ARBA" id="ARBA00022801"/>
    </source>
</evidence>
<evidence type="ECO:0000256" key="6">
    <source>
        <dbReference type="RuleBase" id="RU361169"/>
    </source>
</evidence>
<evidence type="ECO:0000256" key="8">
    <source>
        <dbReference type="SAM" id="SignalP"/>
    </source>
</evidence>
<dbReference type="GO" id="GO:0046576">
    <property type="term" value="F:rhamnogalacturonan alpha-L-rhamnopyranosyl-(1-&gt;4)-alpha-D-galactopyranosyluronide lyase activity"/>
    <property type="evidence" value="ECO:0007669"/>
    <property type="project" value="UniProtKB-ARBA"/>
</dbReference>
<keyword evidence="2 6" id="KW-0378">Hydrolase</keyword>
<feature type="region of interest" description="Disordered" evidence="7">
    <location>
        <begin position="462"/>
        <end position="553"/>
    </location>
</feature>
<dbReference type="InterPro" id="IPR011050">
    <property type="entry name" value="Pectin_lyase_fold/virulence"/>
</dbReference>
<dbReference type="SUPFAM" id="SSF51126">
    <property type="entry name" value="Pectin lyase-like"/>
    <property type="match status" value="1"/>
</dbReference>
<dbReference type="Gene3D" id="2.160.20.10">
    <property type="entry name" value="Single-stranded right-handed beta-helix, Pectin lyase-like"/>
    <property type="match status" value="1"/>
</dbReference>
<evidence type="ECO:0000256" key="3">
    <source>
        <dbReference type="ARBA" id="ARBA00023157"/>
    </source>
</evidence>
<evidence type="ECO:0008006" key="10">
    <source>
        <dbReference type="Google" id="ProtNLM"/>
    </source>
</evidence>
<keyword evidence="4" id="KW-0325">Glycoprotein</keyword>
<feature type="signal peptide" evidence="8">
    <location>
        <begin position="1"/>
        <end position="21"/>
    </location>
</feature>
<evidence type="ECO:0000256" key="7">
    <source>
        <dbReference type="SAM" id="MobiDB-lite"/>
    </source>
</evidence>
<protein>
    <recommendedName>
        <fullName evidence="10">Pectate lyase superfamily protein domain-containing protein</fullName>
    </recommendedName>
</protein>
<dbReference type="InterPro" id="IPR012334">
    <property type="entry name" value="Pectin_lyas_fold"/>
</dbReference>
<keyword evidence="8" id="KW-0732">Signal</keyword>
<dbReference type="PANTHER" id="PTHR31736:SF19">
    <property type="entry name" value="PECTIN LYASE SUPERFAMILY PROTEIN-RELATED"/>
    <property type="match status" value="1"/>
</dbReference>
<dbReference type="GO" id="GO:0005975">
    <property type="term" value="P:carbohydrate metabolic process"/>
    <property type="evidence" value="ECO:0007669"/>
    <property type="project" value="InterPro"/>
</dbReference>
<evidence type="ECO:0000313" key="9">
    <source>
        <dbReference type="EMBL" id="CRZ02120.1"/>
    </source>
</evidence>
<feature type="chain" id="PRO_5005223442" description="Pectate lyase superfamily protein domain-containing protein" evidence="8">
    <location>
        <begin position="22"/>
        <end position="553"/>
    </location>
</feature>
<dbReference type="PANTHER" id="PTHR31736">
    <property type="match status" value="1"/>
</dbReference>
<dbReference type="GO" id="GO:0004650">
    <property type="term" value="F:polygalacturonase activity"/>
    <property type="evidence" value="ECO:0007669"/>
    <property type="project" value="InterPro"/>
</dbReference>
<dbReference type="AlphaFoldDB" id="A0A0H5QJ36"/>
<keyword evidence="5 6" id="KW-0326">Glycosidase</keyword>
<evidence type="ECO:0000256" key="1">
    <source>
        <dbReference type="ARBA" id="ARBA00008834"/>
    </source>
</evidence>
<proteinExistence type="inferred from homology"/>
<sequence>MNRTTFAGFCLLLCVSVRSSSVPTSLTYDDGALVCDVTTYDDEIGAAITKAHSDCVLGNKRRTSISQQAVLYIPPGNYQLNSKVALQGGQNFFLHLDGAQIFYTTHLSDLGGSETQYFPFLIKNADRVVISGDHGNTQTASLRGTLNGQAHLYPDYGSNIHTFRVQSSSNVVIGRLNVFQSPYFHLVLMAITNMEVFEVLVIGPLHGKTDAIDISGSNIWVHDCQIHNGDECVTLKSPANNVLVERIYCNHSEGTQMGSFAQPATASVGNTVSIQNIVYRKIYSRDTYAGFYIKACSTNNGLIRNITLEDYILSNTDFPFAIDFFWSCPDLPSGTQPGAGNLTVQDVFVRNFYGTVRHVITSSSYNPVVWLNCGASSTGKNVPTCSNIVVQNFTVWPLNGAKTNNAVGYYCANSTGQGPGGSCLQSTMGSGPTSTILYMTPGVIPPPTWGLIQDPLQEFPVYGQTTKSLPPSTHAPSSASTSSANPSSSGSPSSAPSSSASHSTAPSSSATQSSVSTSSAKTFSGSQSIAPSSKSQSNAPASSANPSSPNSQS</sequence>
<comment type="similarity">
    <text evidence="1 6">Belongs to the glycosyl hydrolase 28 family.</text>
</comment>
<reference evidence="9" key="1">
    <citation type="submission" date="2015-04" db="EMBL/GenBank/DDBJ databases">
        <title>The genome sequence of the plant pathogenic Rhizarian Plasmodiophora brassicae reveals insights in its biotrophic life cycle and the origin of chitin synthesis.</title>
        <authorList>
            <person name="Schwelm A."/>
            <person name="Fogelqvist J."/>
            <person name="Knaust A."/>
            <person name="Julke S."/>
            <person name="Lilja T."/>
            <person name="Dhandapani V."/>
            <person name="Bonilla-Rosso G."/>
            <person name="Karlsson M."/>
            <person name="Shevchenko A."/>
            <person name="Choi S.R."/>
            <person name="Kim H.G."/>
            <person name="Park J.Y."/>
            <person name="Lim Y.P."/>
            <person name="Ludwig-Muller J."/>
            <person name="Dixelius C."/>
        </authorList>
    </citation>
    <scope>NUCLEOTIDE SEQUENCE</scope>
    <source>
        <tissue evidence="9">Potato root galls</tissue>
    </source>
</reference>
<accession>A0A0H5QJ36</accession>
<evidence type="ECO:0000256" key="5">
    <source>
        <dbReference type="ARBA" id="ARBA00023295"/>
    </source>
</evidence>
<organism evidence="9">
    <name type="scientific">Spongospora subterranea</name>
    <dbReference type="NCBI Taxonomy" id="70186"/>
    <lineage>
        <taxon>Eukaryota</taxon>
        <taxon>Sar</taxon>
        <taxon>Rhizaria</taxon>
        <taxon>Endomyxa</taxon>
        <taxon>Phytomyxea</taxon>
        <taxon>Plasmodiophorida</taxon>
        <taxon>Plasmodiophoridae</taxon>
        <taxon>Spongospora</taxon>
    </lineage>
</organism>